<sequence length="140" mass="16198">MDVKNLIQRVQQCKCISGGGSYDEEDGEIKIGKWIELKEGFSKDSQILYQGEYQNGKKLGRWEIMYRHNTSNPFSQMQKILQKVHNQNFNVLVVVDPMNQKKMQLRLGSGLIWMRSLIIGIKQFIQGNIIMVSKLVHGQK</sequence>
<dbReference type="PANTHER" id="PTHR33706:SF1">
    <property type="entry name" value="TPR REPEAT PROTEIN"/>
    <property type="match status" value="1"/>
</dbReference>
<keyword evidence="2" id="KW-1185">Reference proteome</keyword>
<dbReference type="Proteomes" id="UP000688137">
    <property type="component" value="Unassembled WGS sequence"/>
</dbReference>
<evidence type="ECO:0000313" key="1">
    <source>
        <dbReference type="EMBL" id="CAD8117663.1"/>
    </source>
</evidence>
<dbReference type="EMBL" id="CAJJDM010000215">
    <property type="protein sequence ID" value="CAD8117663.1"/>
    <property type="molecule type" value="Genomic_DNA"/>
</dbReference>
<organism evidence="1 2">
    <name type="scientific">Paramecium primaurelia</name>
    <dbReference type="NCBI Taxonomy" id="5886"/>
    <lineage>
        <taxon>Eukaryota</taxon>
        <taxon>Sar</taxon>
        <taxon>Alveolata</taxon>
        <taxon>Ciliophora</taxon>
        <taxon>Intramacronucleata</taxon>
        <taxon>Oligohymenophorea</taxon>
        <taxon>Peniculida</taxon>
        <taxon>Parameciidae</taxon>
        <taxon>Paramecium</taxon>
    </lineage>
</organism>
<evidence type="ECO:0000313" key="2">
    <source>
        <dbReference type="Proteomes" id="UP000688137"/>
    </source>
</evidence>
<gene>
    <name evidence="1" type="ORF">PPRIM_AZ9-3.1.T2060007</name>
</gene>
<reference evidence="1" key="1">
    <citation type="submission" date="2021-01" db="EMBL/GenBank/DDBJ databases">
        <authorList>
            <consortium name="Genoscope - CEA"/>
            <person name="William W."/>
        </authorList>
    </citation>
    <scope>NUCLEOTIDE SEQUENCE</scope>
</reference>
<proteinExistence type="predicted"/>
<name>A0A8S1QPD3_PARPR</name>
<comment type="caution">
    <text evidence="1">The sequence shown here is derived from an EMBL/GenBank/DDBJ whole genome shotgun (WGS) entry which is preliminary data.</text>
</comment>
<protein>
    <submittedName>
        <fullName evidence="1">Uncharacterized protein</fullName>
    </submittedName>
</protein>
<dbReference type="PANTHER" id="PTHR33706">
    <property type="entry name" value="MORN VARIANT REPEAT PROTEIN"/>
    <property type="match status" value="1"/>
</dbReference>
<accession>A0A8S1QPD3</accession>
<dbReference type="AlphaFoldDB" id="A0A8S1QPD3"/>